<proteinExistence type="predicted"/>
<evidence type="ECO:0000313" key="2">
    <source>
        <dbReference type="Proteomes" id="UP000494108"/>
    </source>
</evidence>
<name>A0A6S6ZAI1_9BURK</name>
<sequence>MVNNMKLWALIQNGAVAEITAFDPEGRFHPDFQWVICDANTGTGDLYEDGMFKKPAVDPTESERHLIALVQLHMDERARRSIYDDLKTAISYADEPASPKYQAEGKAFRAWRSLVWEKFYSIRADVVAGLRSELSPQELISLLPELVLPN</sequence>
<accession>A0A6S6ZAI1</accession>
<organism evidence="1 2">
    <name type="scientific">Achromobacter pestifer</name>
    <dbReference type="NCBI Taxonomy" id="1353889"/>
    <lineage>
        <taxon>Bacteria</taxon>
        <taxon>Pseudomonadati</taxon>
        <taxon>Pseudomonadota</taxon>
        <taxon>Betaproteobacteria</taxon>
        <taxon>Burkholderiales</taxon>
        <taxon>Alcaligenaceae</taxon>
        <taxon>Achromobacter</taxon>
    </lineage>
</organism>
<dbReference type="AlphaFoldDB" id="A0A6S6ZAI1"/>
<dbReference type="EMBL" id="CADIJX010000002">
    <property type="protein sequence ID" value="CAB3635735.1"/>
    <property type="molecule type" value="Genomic_DNA"/>
</dbReference>
<protein>
    <submittedName>
        <fullName evidence="1">Uncharacterized protein</fullName>
    </submittedName>
</protein>
<keyword evidence="2" id="KW-1185">Reference proteome</keyword>
<evidence type="ECO:0000313" key="1">
    <source>
        <dbReference type="EMBL" id="CAB3635735.1"/>
    </source>
</evidence>
<reference evidence="1 2" key="1">
    <citation type="submission" date="2020-04" db="EMBL/GenBank/DDBJ databases">
        <authorList>
            <person name="De Canck E."/>
        </authorList>
    </citation>
    <scope>NUCLEOTIDE SEQUENCE [LARGE SCALE GENOMIC DNA]</scope>
    <source>
        <strain evidence="1 2">LMG 3431</strain>
    </source>
</reference>
<gene>
    <name evidence="1" type="ORF">LMG3431_01555</name>
</gene>
<dbReference type="Proteomes" id="UP000494108">
    <property type="component" value="Unassembled WGS sequence"/>
</dbReference>